<gene>
    <name evidence="2" type="ORF">SAMN05444145_10714</name>
</gene>
<reference evidence="2 3" key="1">
    <citation type="submission" date="2016-10" db="EMBL/GenBank/DDBJ databases">
        <authorList>
            <person name="de Groot N.N."/>
        </authorList>
    </citation>
    <scope>NUCLEOTIDE SEQUENCE [LARGE SCALE GENOMIC DNA]</scope>
    <source>
        <strain evidence="2 3">DSM 25383</strain>
    </source>
</reference>
<name>A0A1H4EBU9_9BACT</name>
<evidence type="ECO:0000313" key="3">
    <source>
        <dbReference type="Proteomes" id="UP000183253"/>
    </source>
</evidence>
<protein>
    <recommendedName>
        <fullName evidence="1">DUF6908 domain-containing protein</fullName>
    </recommendedName>
</protein>
<dbReference type="STRING" id="1033731.SAMN05444145_10714"/>
<dbReference type="Pfam" id="PF21849">
    <property type="entry name" value="DUF6908"/>
    <property type="match status" value="1"/>
</dbReference>
<dbReference type="InterPro" id="IPR054203">
    <property type="entry name" value="DUF6908"/>
</dbReference>
<keyword evidence="3" id="KW-1185">Reference proteome</keyword>
<evidence type="ECO:0000259" key="1">
    <source>
        <dbReference type="Pfam" id="PF21849"/>
    </source>
</evidence>
<dbReference type="AlphaFoldDB" id="A0A1H4EBU9"/>
<sequence length="160" mass="18616">MQLLEFFILIQPTSRYMNQSPLPIVKCKTVLCMKTLDRKAAGIFRALLALQTTKIDNSDGTYMPVYLELIGRIDKYDFFSLAHYGQQNGDAMRDPEMLFALHKETQQFIPYYYRNDYCGIVQNSVKWSEDGIFLNSRLQTEHTTFANQWLRNIAAQQGIL</sequence>
<organism evidence="2 3">
    <name type="scientific">Alistipes timonensis JC136</name>
    <dbReference type="NCBI Taxonomy" id="1033731"/>
    <lineage>
        <taxon>Bacteria</taxon>
        <taxon>Pseudomonadati</taxon>
        <taxon>Bacteroidota</taxon>
        <taxon>Bacteroidia</taxon>
        <taxon>Bacteroidales</taxon>
        <taxon>Rikenellaceae</taxon>
        <taxon>Alistipes</taxon>
    </lineage>
</organism>
<dbReference type="Proteomes" id="UP000183253">
    <property type="component" value="Unassembled WGS sequence"/>
</dbReference>
<accession>A0A1H4EBU9</accession>
<evidence type="ECO:0000313" key="2">
    <source>
        <dbReference type="EMBL" id="SEA82521.1"/>
    </source>
</evidence>
<proteinExistence type="predicted"/>
<feature type="domain" description="DUF6908" evidence="1">
    <location>
        <begin position="41"/>
        <end position="157"/>
    </location>
</feature>
<dbReference type="EMBL" id="FNRI01000007">
    <property type="protein sequence ID" value="SEA82521.1"/>
    <property type="molecule type" value="Genomic_DNA"/>
</dbReference>